<dbReference type="PANTHER" id="PTHR47481:SF31">
    <property type="entry name" value="OS01G0873500 PROTEIN"/>
    <property type="match status" value="1"/>
</dbReference>
<protein>
    <recommendedName>
        <fullName evidence="4">Retrotransposon Copia-like N-terminal domain-containing protein</fullName>
    </recommendedName>
</protein>
<evidence type="ECO:0000256" key="1">
    <source>
        <dbReference type="SAM" id="MobiDB-lite"/>
    </source>
</evidence>
<evidence type="ECO:0000313" key="3">
    <source>
        <dbReference type="Proteomes" id="UP001231189"/>
    </source>
</evidence>
<accession>A0AAD8TC31</accession>
<gene>
    <name evidence="2" type="ORF">QYE76_039912</name>
</gene>
<dbReference type="Proteomes" id="UP001231189">
    <property type="component" value="Unassembled WGS sequence"/>
</dbReference>
<organism evidence="2 3">
    <name type="scientific">Lolium multiflorum</name>
    <name type="common">Italian ryegrass</name>
    <name type="synonym">Lolium perenne subsp. multiflorum</name>
    <dbReference type="NCBI Taxonomy" id="4521"/>
    <lineage>
        <taxon>Eukaryota</taxon>
        <taxon>Viridiplantae</taxon>
        <taxon>Streptophyta</taxon>
        <taxon>Embryophyta</taxon>
        <taxon>Tracheophyta</taxon>
        <taxon>Spermatophyta</taxon>
        <taxon>Magnoliopsida</taxon>
        <taxon>Liliopsida</taxon>
        <taxon>Poales</taxon>
        <taxon>Poaceae</taxon>
        <taxon>BOP clade</taxon>
        <taxon>Pooideae</taxon>
        <taxon>Poodae</taxon>
        <taxon>Poeae</taxon>
        <taxon>Poeae Chloroplast Group 2 (Poeae type)</taxon>
        <taxon>Loliodinae</taxon>
        <taxon>Loliinae</taxon>
        <taxon>Lolium</taxon>
    </lineage>
</organism>
<reference evidence="2" key="1">
    <citation type="submission" date="2023-07" db="EMBL/GenBank/DDBJ databases">
        <title>A chromosome-level genome assembly of Lolium multiflorum.</title>
        <authorList>
            <person name="Chen Y."/>
            <person name="Copetti D."/>
            <person name="Kolliker R."/>
            <person name="Studer B."/>
        </authorList>
    </citation>
    <scope>NUCLEOTIDE SEQUENCE</scope>
    <source>
        <strain evidence="2">02402/16</strain>
        <tissue evidence="2">Leaf</tissue>
    </source>
</reference>
<keyword evidence="3" id="KW-1185">Reference proteome</keyword>
<dbReference type="PANTHER" id="PTHR47481">
    <property type="match status" value="1"/>
</dbReference>
<dbReference type="EMBL" id="JAUUTY010000002">
    <property type="protein sequence ID" value="KAK1679064.1"/>
    <property type="molecule type" value="Genomic_DNA"/>
</dbReference>
<feature type="compositionally biased region" description="Low complexity" evidence="1">
    <location>
        <begin position="12"/>
        <end position="25"/>
    </location>
</feature>
<proteinExistence type="predicted"/>
<evidence type="ECO:0000313" key="2">
    <source>
        <dbReference type="EMBL" id="KAK1679064.1"/>
    </source>
</evidence>
<dbReference type="AlphaFoldDB" id="A0AAD8TC31"/>
<comment type="caution">
    <text evidence="2">The sequence shown here is derived from an EMBL/GenBank/DDBJ whole genome shotgun (WGS) entry which is preliminary data.</text>
</comment>
<sequence length="288" mass="31094">MVSDDAFDPRRPASASFAAAASASPAAPPRPTASHGVISPANYGYHQLQQYRGPPPSEVPMPYGAPPPYEAVPAAPSADQGPFHFAHLVTVKLSADNYLLWRAQVLPLMRSHYLEGYVDGTLLCPLAMVPILSASGGETMVPNPAHRRWVAQDQAILGAIQSSLTPSVSGMVIFAATSRDAWATIESSFSSQSLARSSAIRTQLGEIKKHDLSVTAFFNKVKALADTLSSIGQPLRPEEFQTFIVNGLDEDYDSLVENISGRETPLPARDLYARLDVIFKKEMETNSN</sequence>
<dbReference type="Pfam" id="PF14223">
    <property type="entry name" value="Retrotran_gag_2"/>
    <property type="match status" value="1"/>
</dbReference>
<name>A0AAD8TC31_LOLMU</name>
<feature type="region of interest" description="Disordered" evidence="1">
    <location>
        <begin position="1"/>
        <end position="39"/>
    </location>
</feature>
<evidence type="ECO:0008006" key="4">
    <source>
        <dbReference type="Google" id="ProtNLM"/>
    </source>
</evidence>